<dbReference type="InterPro" id="IPR053134">
    <property type="entry name" value="RNA-dir_DNA_polymerase"/>
</dbReference>
<protein>
    <submittedName>
        <fullName evidence="2">Retrovirus-related Pol polyprotein from transposon opus</fullName>
    </submittedName>
</protein>
<reference key="2">
    <citation type="submission" date="2011-10" db="EMBL/GenBank/DDBJ databases">
        <title>The genome and transcriptome sequence of Clonorchis sinensis provide insights into the carcinogenic liver fluke.</title>
        <authorList>
            <person name="Wang X."/>
            <person name="Huang Y."/>
            <person name="Chen W."/>
            <person name="Liu H."/>
            <person name="Guo L."/>
            <person name="Chen Y."/>
            <person name="Luo F."/>
            <person name="Zhou W."/>
            <person name="Sun J."/>
            <person name="Mao Q."/>
            <person name="Liang P."/>
            <person name="Zhou C."/>
            <person name="Tian Y."/>
            <person name="Men J."/>
            <person name="Lv X."/>
            <person name="Huang L."/>
            <person name="Zhou J."/>
            <person name="Hu Y."/>
            <person name="Li R."/>
            <person name="Zhang F."/>
            <person name="Lei H."/>
            <person name="Li X."/>
            <person name="Hu X."/>
            <person name="Liang C."/>
            <person name="Xu J."/>
            <person name="Wu Z."/>
            <person name="Yu X."/>
        </authorList>
    </citation>
    <scope>NUCLEOTIDE SEQUENCE</scope>
    <source>
        <strain>Henan</strain>
    </source>
</reference>
<sequence>MVVDCSQTINRFTYLDNYPLPRLDKMIEEISHYEVYSTLDLWSAYHEVPVSASDRPFTAFEPCGGLFQCCRISFGVTDGVACFQRTIDNIIRSEKRDCHVFLVRD</sequence>
<gene>
    <name evidence="2" type="ORF">CLF_103618</name>
</gene>
<dbReference type="Gene3D" id="3.30.70.270">
    <property type="match status" value="1"/>
</dbReference>
<evidence type="ECO:0000313" key="3">
    <source>
        <dbReference type="Proteomes" id="UP000008909"/>
    </source>
</evidence>
<dbReference type="InterPro" id="IPR000477">
    <property type="entry name" value="RT_dom"/>
</dbReference>
<dbReference type="Gene3D" id="3.10.10.10">
    <property type="entry name" value="HIV Type 1 Reverse Transcriptase, subunit A, domain 1"/>
    <property type="match status" value="1"/>
</dbReference>
<proteinExistence type="predicted"/>
<evidence type="ECO:0000313" key="2">
    <source>
        <dbReference type="EMBL" id="GAA49804.1"/>
    </source>
</evidence>
<dbReference type="PANTHER" id="PTHR24559:SF444">
    <property type="entry name" value="REVERSE TRANSCRIPTASE DOMAIN-CONTAINING PROTEIN"/>
    <property type="match status" value="1"/>
</dbReference>
<dbReference type="Proteomes" id="UP000008909">
    <property type="component" value="Unassembled WGS sequence"/>
</dbReference>
<dbReference type="EMBL" id="DF142987">
    <property type="protein sequence ID" value="GAA49804.1"/>
    <property type="molecule type" value="Genomic_DNA"/>
</dbReference>
<keyword evidence="3" id="KW-1185">Reference proteome</keyword>
<dbReference type="InterPro" id="IPR043128">
    <property type="entry name" value="Rev_trsase/Diguanyl_cyclase"/>
</dbReference>
<dbReference type="AlphaFoldDB" id="G7YA20"/>
<accession>G7YA20</accession>
<evidence type="ECO:0000259" key="1">
    <source>
        <dbReference type="Pfam" id="PF00078"/>
    </source>
</evidence>
<dbReference type="SUPFAM" id="SSF56672">
    <property type="entry name" value="DNA/RNA polymerases"/>
    <property type="match status" value="1"/>
</dbReference>
<reference evidence="2" key="1">
    <citation type="journal article" date="2011" name="Genome Biol.">
        <title>The draft genome of the carcinogenic human liver fluke Clonorchis sinensis.</title>
        <authorList>
            <person name="Wang X."/>
            <person name="Chen W."/>
            <person name="Huang Y."/>
            <person name="Sun J."/>
            <person name="Men J."/>
            <person name="Liu H."/>
            <person name="Luo F."/>
            <person name="Guo L."/>
            <person name="Lv X."/>
            <person name="Deng C."/>
            <person name="Zhou C."/>
            <person name="Fan Y."/>
            <person name="Li X."/>
            <person name="Huang L."/>
            <person name="Hu Y."/>
            <person name="Liang C."/>
            <person name="Hu X."/>
            <person name="Xu J."/>
            <person name="Yu X."/>
        </authorList>
    </citation>
    <scope>NUCLEOTIDE SEQUENCE [LARGE SCALE GENOMIC DNA]</scope>
    <source>
        <strain evidence="2">Henan</strain>
    </source>
</reference>
<organism evidence="2 3">
    <name type="scientific">Clonorchis sinensis</name>
    <name type="common">Chinese liver fluke</name>
    <dbReference type="NCBI Taxonomy" id="79923"/>
    <lineage>
        <taxon>Eukaryota</taxon>
        <taxon>Metazoa</taxon>
        <taxon>Spiralia</taxon>
        <taxon>Lophotrochozoa</taxon>
        <taxon>Platyhelminthes</taxon>
        <taxon>Trematoda</taxon>
        <taxon>Digenea</taxon>
        <taxon>Opisthorchiida</taxon>
        <taxon>Opisthorchiata</taxon>
        <taxon>Opisthorchiidae</taxon>
        <taxon>Clonorchis</taxon>
    </lineage>
</organism>
<name>G7YA20_CLOSI</name>
<dbReference type="Pfam" id="PF00078">
    <property type="entry name" value="RVT_1"/>
    <property type="match status" value="1"/>
</dbReference>
<feature type="domain" description="Reverse transcriptase" evidence="1">
    <location>
        <begin position="9"/>
        <end position="100"/>
    </location>
</feature>
<dbReference type="PANTHER" id="PTHR24559">
    <property type="entry name" value="TRANSPOSON TY3-I GAG-POL POLYPROTEIN"/>
    <property type="match status" value="1"/>
</dbReference>
<dbReference type="InterPro" id="IPR043502">
    <property type="entry name" value="DNA/RNA_pol_sf"/>
</dbReference>